<accession>A0ABR3Q9V8</accession>
<dbReference type="Proteomes" id="UP001565368">
    <property type="component" value="Unassembled WGS sequence"/>
</dbReference>
<dbReference type="GeneID" id="95983431"/>
<organism evidence="1 2">
    <name type="scientific">Vanrija albida</name>
    <dbReference type="NCBI Taxonomy" id="181172"/>
    <lineage>
        <taxon>Eukaryota</taxon>
        <taxon>Fungi</taxon>
        <taxon>Dikarya</taxon>
        <taxon>Basidiomycota</taxon>
        <taxon>Agaricomycotina</taxon>
        <taxon>Tremellomycetes</taxon>
        <taxon>Trichosporonales</taxon>
        <taxon>Trichosporonaceae</taxon>
        <taxon>Vanrija</taxon>
    </lineage>
</organism>
<comment type="caution">
    <text evidence="1">The sequence shown here is derived from an EMBL/GenBank/DDBJ whole genome shotgun (WGS) entry which is preliminary data.</text>
</comment>
<dbReference type="EMBL" id="JBBXJM010000002">
    <property type="protein sequence ID" value="KAL1411432.1"/>
    <property type="molecule type" value="Genomic_DNA"/>
</dbReference>
<evidence type="ECO:0008006" key="3">
    <source>
        <dbReference type="Google" id="ProtNLM"/>
    </source>
</evidence>
<sequence>MGEPTILKHCKAFLENRNLWFNFFHQGLFFEAFFSRQLGPHVILAILAHTTFIQDGRTRVGQLRALHYAEQASKAIDQYLMEGYRDPALAQAALLLVAFEFQPHAHQNLARAAAAMGLMDTCAKACITIWEAGDLARPRQSAIHWPLELERGQSTEQGTVAPLSIRQQEILRMRWTLSQLAADACVWRRMMGQPPLDMISADPTKFDVLFPVKKQDDGSETILCSKSPWSLYHQAISLWYKGTNQQLSAESRRNVLRELHAVQNRAELLPHNPYLQAHIWKTNDWVVATRGHLGDLSSLEIRDWFRYQEAVLTAAHASPAATLEYQYETLRRTLDARVGVTKVARGA</sequence>
<name>A0ABR3Q9V8_9TREE</name>
<evidence type="ECO:0000313" key="1">
    <source>
        <dbReference type="EMBL" id="KAL1411432.1"/>
    </source>
</evidence>
<evidence type="ECO:0000313" key="2">
    <source>
        <dbReference type="Proteomes" id="UP001565368"/>
    </source>
</evidence>
<protein>
    <recommendedName>
        <fullName evidence="3">Transcription factor domain-containing protein</fullName>
    </recommendedName>
</protein>
<reference evidence="1 2" key="1">
    <citation type="submission" date="2023-08" db="EMBL/GenBank/DDBJ databases">
        <title>Annotated Genome Sequence of Vanrija albida AlHP1.</title>
        <authorList>
            <person name="Herzog R."/>
        </authorList>
    </citation>
    <scope>NUCLEOTIDE SEQUENCE [LARGE SCALE GENOMIC DNA]</scope>
    <source>
        <strain evidence="1 2">AlHP1</strain>
    </source>
</reference>
<proteinExistence type="predicted"/>
<dbReference type="RefSeq" id="XP_069211376.1">
    <property type="nucleotide sequence ID" value="XM_069350990.1"/>
</dbReference>
<gene>
    <name evidence="1" type="ORF">Q8F55_002388</name>
</gene>
<keyword evidence="2" id="KW-1185">Reference proteome</keyword>